<dbReference type="EMBL" id="CP085144">
    <property type="protein sequence ID" value="UOA16063.1"/>
    <property type="molecule type" value="Genomic_DNA"/>
</dbReference>
<name>A0ABY3ZND3_9RHOB</name>
<dbReference type="InterPro" id="IPR036568">
    <property type="entry name" value="GGCT-like_sf"/>
</dbReference>
<protein>
    <recommendedName>
        <fullName evidence="3">ChaC-like protein</fullName>
    </recommendedName>
</protein>
<dbReference type="Gene3D" id="3.10.490.10">
    <property type="entry name" value="Gamma-glutamyl cyclotransferase-like"/>
    <property type="match status" value="1"/>
</dbReference>
<dbReference type="RefSeq" id="WP_243261503.1">
    <property type="nucleotide sequence ID" value="NZ_CP085144.1"/>
</dbReference>
<organism evidence="1 2">
    <name type="scientific">Sulfitobacter dubius</name>
    <dbReference type="NCBI Taxonomy" id="218673"/>
    <lineage>
        <taxon>Bacteria</taxon>
        <taxon>Pseudomonadati</taxon>
        <taxon>Pseudomonadota</taxon>
        <taxon>Alphaproteobacteria</taxon>
        <taxon>Rhodobacterales</taxon>
        <taxon>Roseobacteraceae</taxon>
        <taxon>Sulfitobacter</taxon>
    </lineage>
</organism>
<keyword evidence="2" id="KW-1185">Reference proteome</keyword>
<sequence length="196" mass="21996">MTPYFFGYGSLVNRNTHSYPDARPAQLDGWRRQWVRTEGRDIVYLSVVQNPATRIDGLIAAVPGADWAALDKREYSYERHASGGAVVHDLAPAPDIAHYAIPADIAVDHGDHVILLSYLDVVVQGFLREFGTDGAARFFDTTDGWDTPILNDRAAPIYPRHQTLTEAETTVVDQHMNRLSVQIKQREETTFAARNF</sequence>
<dbReference type="InterPro" id="IPR013024">
    <property type="entry name" value="GGCT-like"/>
</dbReference>
<accession>A0ABY3ZND3</accession>
<dbReference type="Proteomes" id="UP000831019">
    <property type="component" value="Chromosome"/>
</dbReference>
<dbReference type="CDD" id="cd06661">
    <property type="entry name" value="GGCT_like"/>
    <property type="match status" value="1"/>
</dbReference>
<evidence type="ECO:0008006" key="3">
    <source>
        <dbReference type="Google" id="ProtNLM"/>
    </source>
</evidence>
<proteinExistence type="predicted"/>
<gene>
    <name evidence="1" type="ORF">DSM109990_02920</name>
</gene>
<evidence type="ECO:0000313" key="1">
    <source>
        <dbReference type="EMBL" id="UOA16063.1"/>
    </source>
</evidence>
<evidence type="ECO:0000313" key="2">
    <source>
        <dbReference type="Proteomes" id="UP000831019"/>
    </source>
</evidence>
<dbReference type="SUPFAM" id="SSF110857">
    <property type="entry name" value="Gamma-glutamyl cyclotransferase-like"/>
    <property type="match status" value="1"/>
</dbReference>
<reference evidence="2" key="1">
    <citation type="journal article" date="2022" name="Microorganisms">
        <title>Beyond the ABCs#Discovery of Three New Plasmid Types in Rhodobacterales (RepQ, RepY, RepW).</title>
        <authorList>
            <person name="Freese H.M."/>
            <person name="Ringel V."/>
            <person name="Overmann J."/>
            <person name="Petersen J."/>
        </authorList>
    </citation>
    <scope>NUCLEOTIDE SEQUENCE [LARGE SCALE GENOMIC DNA]</scope>
    <source>
        <strain evidence="2">DSM 109990</strain>
    </source>
</reference>